<accession>A0AAV7MUZ7</accession>
<reference evidence="2" key="1">
    <citation type="journal article" date="2022" name="bioRxiv">
        <title>Sequencing and chromosome-scale assembly of the giantPleurodeles waltlgenome.</title>
        <authorList>
            <person name="Brown T."/>
            <person name="Elewa A."/>
            <person name="Iarovenko S."/>
            <person name="Subramanian E."/>
            <person name="Araus A.J."/>
            <person name="Petzold A."/>
            <person name="Susuki M."/>
            <person name="Suzuki K.-i.T."/>
            <person name="Hayashi T."/>
            <person name="Toyoda A."/>
            <person name="Oliveira C."/>
            <person name="Osipova E."/>
            <person name="Leigh N.D."/>
            <person name="Simon A."/>
            <person name="Yun M.H."/>
        </authorList>
    </citation>
    <scope>NUCLEOTIDE SEQUENCE</scope>
    <source>
        <strain evidence="2">20211129_DDA</strain>
        <tissue evidence="2">Liver</tissue>
    </source>
</reference>
<feature type="region of interest" description="Disordered" evidence="1">
    <location>
        <begin position="1"/>
        <end position="75"/>
    </location>
</feature>
<sequence length="95" mass="9793">MLGRGAQTAHNNVGVTCGEERDPILGLRPRRIQTTVRGQRKGPPRVPRPLTRAAASPVAWPEDAAASPAAQPGGAAAARGVTISVLFSKSSIACN</sequence>
<keyword evidence="3" id="KW-1185">Reference proteome</keyword>
<gene>
    <name evidence="2" type="ORF">NDU88_004267</name>
</gene>
<protein>
    <submittedName>
        <fullName evidence="2">Uncharacterized protein</fullName>
    </submittedName>
</protein>
<proteinExistence type="predicted"/>
<comment type="caution">
    <text evidence="2">The sequence shown here is derived from an EMBL/GenBank/DDBJ whole genome shotgun (WGS) entry which is preliminary data.</text>
</comment>
<organism evidence="2 3">
    <name type="scientific">Pleurodeles waltl</name>
    <name type="common">Iberian ribbed newt</name>
    <dbReference type="NCBI Taxonomy" id="8319"/>
    <lineage>
        <taxon>Eukaryota</taxon>
        <taxon>Metazoa</taxon>
        <taxon>Chordata</taxon>
        <taxon>Craniata</taxon>
        <taxon>Vertebrata</taxon>
        <taxon>Euteleostomi</taxon>
        <taxon>Amphibia</taxon>
        <taxon>Batrachia</taxon>
        <taxon>Caudata</taxon>
        <taxon>Salamandroidea</taxon>
        <taxon>Salamandridae</taxon>
        <taxon>Pleurodelinae</taxon>
        <taxon>Pleurodeles</taxon>
    </lineage>
</organism>
<evidence type="ECO:0000313" key="3">
    <source>
        <dbReference type="Proteomes" id="UP001066276"/>
    </source>
</evidence>
<dbReference type="EMBL" id="JANPWB010000013">
    <property type="protein sequence ID" value="KAJ1106869.1"/>
    <property type="molecule type" value="Genomic_DNA"/>
</dbReference>
<evidence type="ECO:0000313" key="2">
    <source>
        <dbReference type="EMBL" id="KAJ1106869.1"/>
    </source>
</evidence>
<evidence type="ECO:0000256" key="1">
    <source>
        <dbReference type="SAM" id="MobiDB-lite"/>
    </source>
</evidence>
<name>A0AAV7MUZ7_PLEWA</name>
<dbReference type="Proteomes" id="UP001066276">
    <property type="component" value="Chromosome 9"/>
</dbReference>
<feature type="compositionally biased region" description="Low complexity" evidence="1">
    <location>
        <begin position="59"/>
        <end position="75"/>
    </location>
</feature>
<dbReference type="AlphaFoldDB" id="A0AAV7MUZ7"/>